<name>S4XS84_SORCE</name>
<dbReference type="EMBL" id="CP003969">
    <property type="protein sequence ID" value="AGP36032.1"/>
    <property type="molecule type" value="Genomic_DNA"/>
</dbReference>
<protein>
    <recommendedName>
        <fullName evidence="1">SGNH hydrolase-type esterase domain-containing protein</fullName>
    </recommendedName>
</protein>
<reference evidence="2 3" key="1">
    <citation type="journal article" date="2013" name="Sci. Rep.">
        <title>Extraordinary expansion of a Sorangium cellulosum genome from an alkaline milieu.</title>
        <authorList>
            <person name="Han K."/>
            <person name="Li Z.F."/>
            <person name="Peng R."/>
            <person name="Zhu L.P."/>
            <person name="Zhou T."/>
            <person name="Wang L.G."/>
            <person name="Li S.G."/>
            <person name="Zhang X.B."/>
            <person name="Hu W."/>
            <person name="Wu Z.H."/>
            <person name="Qin N."/>
            <person name="Li Y.Z."/>
        </authorList>
    </citation>
    <scope>NUCLEOTIDE SEQUENCE [LARGE SCALE GENOMIC DNA]</scope>
    <source>
        <strain evidence="2 3">So0157-2</strain>
    </source>
</reference>
<dbReference type="InterPro" id="IPR036514">
    <property type="entry name" value="SGNH_hydro_sf"/>
</dbReference>
<evidence type="ECO:0000259" key="1">
    <source>
        <dbReference type="Pfam" id="PF13472"/>
    </source>
</evidence>
<feature type="domain" description="SGNH hydrolase-type esterase" evidence="1">
    <location>
        <begin position="24"/>
        <end position="258"/>
    </location>
</feature>
<dbReference type="InterPro" id="IPR051532">
    <property type="entry name" value="Ester_Hydrolysis_Enzymes"/>
</dbReference>
<dbReference type="PANTHER" id="PTHR30383">
    <property type="entry name" value="THIOESTERASE 1/PROTEASE 1/LYSOPHOSPHOLIPASE L1"/>
    <property type="match status" value="1"/>
</dbReference>
<dbReference type="PATRIC" id="fig|1254432.3.peg.3816"/>
<dbReference type="Gene3D" id="3.40.50.1110">
    <property type="entry name" value="SGNH hydrolase"/>
    <property type="match status" value="1"/>
</dbReference>
<dbReference type="HOGENOM" id="CLU_044083_3_1_7"/>
<dbReference type="Pfam" id="PF13472">
    <property type="entry name" value="Lipase_GDSL_2"/>
    <property type="match status" value="1"/>
</dbReference>
<dbReference type="AlphaFoldDB" id="S4XS84"/>
<dbReference type="InterPro" id="IPR013830">
    <property type="entry name" value="SGNH_hydro"/>
</dbReference>
<accession>S4XS84</accession>
<dbReference type="GO" id="GO:0004622">
    <property type="term" value="F:phosphatidylcholine lysophospholipase activity"/>
    <property type="evidence" value="ECO:0007669"/>
    <property type="project" value="TreeGrafter"/>
</dbReference>
<dbReference type="Proteomes" id="UP000014803">
    <property type="component" value="Chromosome"/>
</dbReference>
<proteinExistence type="predicted"/>
<gene>
    <name evidence="2" type="ORF">SCE1572_16895</name>
</gene>
<dbReference type="eggNOG" id="COG2755">
    <property type="taxonomic scope" value="Bacteria"/>
</dbReference>
<evidence type="ECO:0000313" key="2">
    <source>
        <dbReference type="EMBL" id="AGP36032.1"/>
    </source>
</evidence>
<dbReference type="PANTHER" id="PTHR30383:SF5">
    <property type="entry name" value="SGNH HYDROLASE-TYPE ESTERASE DOMAIN-CONTAINING PROTEIN"/>
    <property type="match status" value="1"/>
</dbReference>
<organism evidence="2 3">
    <name type="scientific">Sorangium cellulosum So0157-2</name>
    <dbReference type="NCBI Taxonomy" id="1254432"/>
    <lineage>
        <taxon>Bacteria</taxon>
        <taxon>Pseudomonadati</taxon>
        <taxon>Myxococcota</taxon>
        <taxon>Polyangia</taxon>
        <taxon>Polyangiales</taxon>
        <taxon>Polyangiaceae</taxon>
        <taxon>Sorangium</taxon>
    </lineage>
</organism>
<dbReference type="STRING" id="1254432.SCE1572_16895"/>
<dbReference type="KEGG" id="scu:SCE1572_16895"/>
<evidence type="ECO:0000313" key="3">
    <source>
        <dbReference type="Proteomes" id="UP000014803"/>
    </source>
</evidence>
<dbReference type="SUPFAM" id="SSF52266">
    <property type="entry name" value="SGNH hydrolase"/>
    <property type="match status" value="1"/>
</dbReference>
<sequence>MIACLGAFTVFTPDAQADCRIEPLGDSITAGVGSTPFNPPVPPYVWRGVGYRGWMVVAPPVVGLSFVGGRDDRVWQTYSTLNYGILTDPGTGSSPLPAGPQPYHTGLPGYRVDELSAMLSTGYPLYPTITSLPHFVLVHAGTNDFAGGATAAAASARLISLLINVGLRYPTAKILVAQIIPFNPTNPVNAAFNDSIQAYNAYIPTTVATLNAGLTPRYFTVDMYSELIDSGKLIPPIPWGGALPVLYADNLHPNDAGYVKIANRWSAEIKAILQAYPVTGCTAT</sequence>